<dbReference type="EMBL" id="QXGD01008132">
    <property type="protein sequence ID" value="KAE9159679.1"/>
    <property type="molecule type" value="Genomic_DNA"/>
</dbReference>
<dbReference type="EMBL" id="QXFZ01008580">
    <property type="protein sequence ID" value="KAE9055552.1"/>
    <property type="molecule type" value="Genomic_DNA"/>
</dbReference>
<dbReference type="Proteomes" id="UP000433483">
    <property type="component" value="Unassembled WGS sequence"/>
</dbReference>
<sequence length="240" mass="27136">MSSAFPASKYSRYKRATAFFLDWLLRARGRGRHTGQRVQLQQLSGLVEEIAAQPSRLSPHLLCQLPKALAACQCAITLRDHVAAYFGEDADEGHQHFLGLLRRWLDALKAVEVEQQEAPLESQRTTFESYYDVLQLDEDFSPDEERGFGAAGVPRRAKADRKKLLEEAFAEDLRLELVCYFLELEELVDGVFDVYDQVKKQKRTLVEATVVAKVAMDTVSSLTAQLQLKYPALKTAEDVI</sequence>
<evidence type="ECO:0000313" key="4">
    <source>
        <dbReference type="EMBL" id="KAE9056413.1"/>
    </source>
</evidence>
<dbReference type="OrthoDB" id="100116at2759"/>
<feature type="domain" description="DUF6604" evidence="1">
    <location>
        <begin position="12"/>
        <end position="226"/>
    </location>
</feature>
<dbReference type="Proteomes" id="UP000429523">
    <property type="component" value="Unassembled WGS sequence"/>
</dbReference>
<evidence type="ECO:0000313" key="2">
    <source>
        <dbReference type="EMBL" id="KAE8916997.1"/>
    </source>
</evidence>
<accession>A0A6A3P8W2</accession>
<gene>
    <name evidence="7" type="ORF">PF001_g32626</name>
    <name evidence="6" type="ORF">PF002_g32808</name>
    <name evidence="5" type="ORF">PF005_g32790</name>
    <name evidence="4" type="ORF">PF006_g32683</name>
    <name evidence="3" type="ORF">PF007_g32282</name>
    <name evidence="2" type="ORF">PF009_g32682</name>
</gene>
<dbReference type="Proteomes" id="UP000440732">
    <property type="component" value="Unassembled WGS sequence"/>
</dbReference>
<feature type="non-terminal residue" evidence="3">
    <location>
        <position position="240"/>
    </location>
</feature>
<dbReference type="Proteomes" id="UP000437068">
    <property type="component" value="Unassembled WGS sequence"/>
</dbReference>
<evidence type="ECO:0000313" key="13">
    <source>
        <dbReference type="Proteomes" id="UP000441208"/>
    </source>
</evidence>
<protein>
    <recommendedName>
        <fullName evidence="1">DUF6604 domain-containing protein</fullName>
    </recommendedName>
</protein>
<reference evidence="8 9" key="1">
    <citation type="submission" date="2018-08" db="EMBL/GenBank/DDBJ databases">
        <title>Genomic investigation of the strawberry pathogen Phytophthora fragariae indicates pathogenicity is determined by transcriptional variation in three key races.</title>
        <authorList>
            <person name="Adams T.M."/>
            <person name="Armitage A.D."/>
            <person name="Sobczyk M.K."/>
            <person name="Bates H.J."/>
            <person name="Dunwell J.M."/>
            <person name="Nellist C.F."/>
            <person name="Harrison R.J."/>
        </authorList>
    </citation>
    <scope>NUCLEOTIDE SEQUENCE [LARGE SCALE GENOMIC DNA]</scope>
    <source>
        <strain evidence="7 10">A4</strain>
        <strain evidence="6 11">BC-1</strain>
        <strain evidence="5 9">NOV-27</strain>
        <strain evidence="4 12">NOV-5</strain>
        <strain evidence="3 13">NOV-71</strain>
        <strain evidence="2 8">NOV-9</strain>
    </source>
</reference>
<evidence type="ECO:0000313" key="5">
    <source>
        <dbReference type="EMBL" id="KAE9157546.1"/>
    </source>
</evidence>
<dbReference type="AlphaFoldDB" id="A0A6A3P8W2"/>
<dbReference type="EMBL" id="QXGA01009584">
    <property type="protein sequence ID" value="KAE9056413.1"/>
    <property type="molecule type" value="Genomic_DNA"/>
</dbReference>
<proteinExistence type="predicted"/>
<evidence type="ECO:0000313" key="11">
    <source>
        <dbReference type="Proteomes" id="UP000440367"/>
    </source>
</evidence>
<dbReference type="Proteomes" id="UP000440367">
    <property type="component" value="Unassembled WGS sequence"/>
</dbReference>
<dbReference type="EMBL" id="QXGF01008303">
    <property type="protein sequence ID" value="KAE8916997.1"/>
    <property type="molecule type" value="Genomic_DNA"/>
</dbReference>
<name>A0A6A3P8W2_9STRA</name>
<keyword evidence="9" id="KW-1185">Reference proteome</keyword>
<dbReference type="Pfam" id="PF20253">
    <property type="entry name" value="DUF6604"/>
    <property type="match status" value="1"/>
</dbReference>
<evidence type="ECO:0000313" key="8">
    <source>
        <dbReference type="Proteomes" id="UP000429523"/>
    </source>
</evidence>
<organism evidence="3 13">
    <name type="scientific">Phytophthora fragariae</name>
    <dbReference type="NCBI Taxonomy" id="53985"/>
    <lineage>
        <taxon>Eukaryota</taxon>
        <taxon>Sar</taxon>
        <taxon>Stramenopiles</taxon>
        <taxon>Oomycota</taxon>
        <taxon>Peronosporomycetes</taxon>
        <taxon>Peronosporales</taxon>
        <taxon>Peronosporaceae</taxon>
        <taxon>Phytophthora</taxon>
    </lineage>
</organism>
<evidence type="ECO:0000313" key="12">
    <source>
        <dbReference type="Proteomes" id="UP000440732"/>
    </source>
</evidence>
<dbReference type="EMBL" id="QXGB01008775">
    <property type="protein sequence ID" value="KAE9157546.1"/>
    <property type="molecule type" value="Genomic_DNA"/>
</dbReference>
<evidence type="ECO:0000313" key="3">
    <source>
        <dbReference type="EMBL" id="KAE9055552.1"/>
    </source>
</evidence>
<evidence type="ECO:0000313" key="9">
    <source>
        <dbReference type="Proteomes" id="UP000433483"/>
    </source>
</evidence>
<evidence type="ECO:0000313" key="10">
    <source>
        <dbReference type="Proteomes" id="UP000437068"/>
    </source>
</evidence>
<evidence type="ECO:0000313" key="6">
    <source>
        <dbReference type="EMBL" id="KAE9159679.1"/>
    </source>
</evidence>
<comment type="caution">
    <text evidence="3">The sequence shown here is derived from an EMBL/GenBank/DDBJ whole genome shotgun (WGS) entry which is preliminary data.</text>
</comment>
<dbReference type="Proteomes" id="UP000441208">
    <property type="component" value="Unassembled WGS sequence"/>
</dbReference>
<dbReference type="InterPro" id="IPR046539">
    <property type="entry name" value="DUF6604"/>
</dbReference>
<evidence type="ECO:0000313" key="7">
    <source>
        <dbReference type="EMBL" id="KAE9260749.1"/>
    </source>
</evidence>
<dbReference type="EMBL" id="QXGE01009436">
    <property type="protein sequence ID" value="KAE9260749.1"/>
    <property type="molecule type" value="Genomic_DNA"/>
</dbReference>
<evidence type="ECO:0000259" key="1">
    <source>
        <dbReference type="Pfam" id="PF20253"/>
    </source>
</evidence>